<dbReference type="KEGG" id="mcg:GL4_1397"/>
<keyword evidence="2" id="KW-1185">Reference proteome</keyword>
<organism evidence="1 2">
    <name type="scientific">Methyloceanibacter caenitepidi</name>
    <dbReference type="NCBI Taxonomy" id="1384459"/>
    <lineage>
        <taxon>Bacteria</taxon>
        <taxon>Pseudomonadati</taxon>
        <taxon>Pseudomonadota</taxon>
        <taxon>Alphaproteobacteria</taxon>
        <taxon>Hyphomicrobiales</taxon>
        <taxon>Hyphomicrobiaceae</taxon>
        <taxon>Methyloceanibacter</taxon>
    </lineage>
</organism>
<proteinExistence type="predicted"/>
<dbReference type="EMBL" id="AP014648">
    <property type="protein sequence ID" value="BAQ16854.1"/>
    <property type="molecule type" value="Genomic_DNA"/>
</dbReference>
<dbReference type="Proteomes" id="UP000031643">
    <property type="component" value="Chromosome"/>
</dbReference>
<reference evidence="1 2" key="1">
    <citation type="submission" date="2014-09" db="EMBL/GenBank/DDBJ databases">
        <title>Genome sequencing of Methyloceanibacter caenitepidi Gela4.</title>
        <authorList>
            <person name="Takeuchi M."/>
            <person name="Susumu S."/>
            <person name="Kamagata Y."/>
            <person name="Oshima K."/>
            <person name="Hattori M."/>
            <person name="Iwasaki W."/>
        </authorList>
    </citation>
    <scope>NUCLEOTIDE SEQUENCE [LARGE SCALE GENOMIC DNA]</scope>
    <source>
        <strain evidence="1 2">Gela4</strain>
    </source>
</reference>
<accession>A0A0A8K4D6</accession>
<gene>
    <name evidence="1" type="ORF">GL4_1397</name>
</gene>
<protein>
    <submittedName>
        <fullName evidence="1">Uncharacterized protein</fullName>
    </submittedName>
</protein>
<dbReference type="RefSeq" id="WP_208430905.1">
    <property type="nucleotide sequence ID" value="NZ_AP014648.1"/>
</dbReference>
<dbReference type="HOGENOM" id="CLU_3045198_0_0_5"/>
<dbReference type="AlphaFoldDB" id="A0A0A8K4D6"/>
<evidence type="ECO:0000313" key="1">
    <source>
        <dbReference type="EMBL" id="BAQ16854.1"/>
    </source>
</evidence>
<name>A0A0A8K4D6_9HYPH</name>
<sequence>MPITLPQDPLLTRSGIVSELSSYALREGLRDIAALAWRHSLFSEPQMRERGAGS</sequence>
<evidence type="ECO:0000313" key="2">
    <source>
        <dbReference type="Proteomes" id="UP000031643"/>
    </source>
</evidence>